<name>A0A238U3W8_9FLAO</name>
<gene>
    <name evidence="1" type="ORF">TJEJU_0017</name>
</gene>
<protein>
    <recommendedName>
        <fullName evidence="3">Salt-induced outer membrane protein</fullName>
    </recommendedName>
</protein>
<dbReference type="AlphaFoldDB" id="A0A238U3W8"/>
<dbReference type="OrthoDB" id="5333575at2"/>
<dbReference type="EMBL" id="LT899436">
    <property type="protein sequence ID" value="SNR13827.1"/>
    <property type="molecule type" value="Genomic_DNA"/>
</dbReference>
<dbReference type="Proteomes" id="UP000215214">
    <property type="component" value="Chromosome TJEJU"/>
</dbReference>
<organism evidence="1 2">
    <name type="scientific">Tenacibaculum jejuense</name>
    <dbReference type="NCBI Taxonomy" id="584609"/>
    <lineage>
        <taxon>Bacteria</taxon>
        <taxon>Pseudomonadati</taxon>
        <taxon>Bacteroidota</taxon>
        <taxon>Flavobacteriia</taxon>
        <taxon>Flavobacteriales</taxon>
        <taxon>Flavobacteriaceae</taxon>
        <taxon>Tenacibaculum</taxon>
    </lineage>
</organism>
<dbReference type="Pfam" id="PF04338">
    <property type="entry name" value="DUF481"/>
    <property type="match status" value="1"/>
</dbReference>
<evidence type="ECO:0000313" key="2">
    <source>
        <dbReference type="Proteomes" id="UP000215214"/>
    </source>
</evidence>
<dbReference type="InterPro" id="IPR007433">
    <property type="entry name" value="DUF481"/>
</dbReference>
<proteinExistence type="predicted"/>
<keyword evidence="2" id="KW-1185">Reference proteome</keyword>
<sequence>MKKRILILILVFPFTVFSQVINVENLRRVTDTVGWSGFARLDLHLIKNRNTIFGFSNRIRVQYRTNKHLWLFVNDLDFREANSNKLVSKNSQHLRYNYRFSEKTALEAFLQSQENEIAAIRFRGLVGVGLRFKLSKSEKYKLYFGNAVMYENEKVIESDQKITNRDWRSSSYFSMSLFPTNTISIASTTYFQPRFDLFSDFRISSQTTMSFRVVKNLRFATTLTYQYDEFPVLGIPKEQYRLTNGLMYSF</sequence>
<dbReference type="KEGG" id="tje:TJEJU_0017"/>
<accession>A0A238U3W8</accession>
<evidence type="ECO:0008006" key="3">
    <source>
        <dbReference type="Google" id="ProtNLM"/>
    </source>
</evidence>
<dbReference type="RefSeq" id="WP_095068703.1">
    <property type="nucleotide sequence ID" value="NZ_LT899436.1"/>
</dbReference>
<reference evidence="1 2" key="1">
    <citation type="submission" date="2017-07" db="EMBL/GenBank/DDBJ databases">
        <authorList>
            <person name="Sun Z.S."/>
            <person name="Albrecht U."/>
            <person name="Echele G."/>
            <person name="Lee C.C."/>
        </authorList>
    </citation>
    <scope>NUCLEOTIDE SEQUENCE [LARGE SCALE GENOMIC DNA]</scope>
    <source>
        <strain evidence="2">type strain: KCTC 22618</strain>
    </source>
</reference>
<evidence type="ECO:0000313" key="1">
    <source>
        <dbReference type="EMBL" id="SNR13827.1"/>
    </source>
</evidence>